<evidence type="ECO:0000256" key="4">
    <source>
        <dbReference type="ARBA" id="ARBA00023289"/>
    </source>
</evidence>
<evidence type="ECO:0000256" key="3">
    <source>
        <dbReference type="ARBA" id="ARBA00023134"/>
    </source>
</evidence>
<dbReference type="SMART" id="SM00173">
    <property type="entry name" value="RAS"/>
    <property type="match status" value="1"/>
</dbReference>
<dbReference type="NCBIfam" id="TIGR00231">
    <property type="entry name" value="small_GTP"/>
    <property type="match status" value="1"/>
</dbReference>
<proteinExistence type="inferred from homology"/>
<dbReference type="CDD" id="cd00866">
    <property type="entry name" value="PEBP_euk"/>
    <property type="match status" value="1"/>
</dbReference>
<dbReference type="AlphaFoldDB" id="A0A5N5QQR6"/>
<dbReference type="InterPro" id="IPR008914">
    <property type="entry name" value="PEBP"/>
</dbReference>
<keyword evidence="7" id="KW-1185">Reference proteome</keyword>
<evidence type="ECO:0000256" key="2">
    <source>
        <dbReference type="ARBA" id="ARBA00022741"/>
    </source>
</evidence>
<dbReference type="InterPro" id="IPR036610">
    <property type="entry name" value="PEBP-like_sf"/>
</dbReference>
<dbReference type="EMBL" id="SSOP01000035">
    <property type="protein sequence ID" value="KAB5593567.1"/>
    <property type="molecule type" value="Genomic_DNA"/>
</dbReference>
<keyword evidence="4" id="KW-0636">Prenylation</keyword>
<dbReference type="GO" id="GO:0000329">
    <property type="term" value="C:fungal-type vacuole membrane"/>
    <property type="evidence" value="ECO:0007669"/>
    <property type="project" value="TreeGrafter"/>
</dbReference>
<dbReference type="PROSITE" id="PS51421">
    <property type="entry name" value="RAS"/>
    <property type="match status" value="1"/>
</dbReference>
<evidence type="ECO:0000256" key="5">
    <source>
        <dbReference type="SAM" id="MobiDB-lite"/>
    </source>
</evidence>
<dbReference type="GO" id="GO:0005525">
    <property type="term" value="F:GTP binding"/>
    <property type="evidence" value="ECO:0007669"/>
    <property type="project" value="UniProtKB-KW"/>
</dbReference>
<feature type="compositionally biased region" description="Low complexity" evidence="5">
    <location>
        <begin position="284"/>
        <end position="297"/>
    </location>
</feature>
<dbReference type="InterPro" id="IPR035810">
    <property type="entry name" value="PEBP_euk"/>
</dbReference>
<dbReference type="Gene3D" id="3.40.50.300">
    <property type="entry name" value="P-loop containing nucleotide triphosphate hydrolases"/>
    <property type="match status" value="1"/>
</dbReference>
<dbReference type="Gene3D" id="3.90.280.10">
    <property type="entry name" value="PEBP-like"/>
    <property type="match status" value="1"/>
</dbReference>
<dbReference type="GO" id="GO:0032889">
    <property type="term" value="P:regulation of vacuole fusion, non-autophagic"/>
    <property type="evidence" value="ECO:0007669"/>
    <property type="project" value="TreeGrafter"/>
</dbReference>
<dbReference type="InterPro" id="IPR027417">
    <property type="entry name" value="P-loop_NTPase"/>
</dbReference>
<feature type="region of interest" description="Disordered" evidence="5">
    <location>
        <begin position="360"/>
        <end position="391"/>
    </location>
</feature>
<gene>
    <name evidence="6" type="ORF">CTheo_3033</name>
</gene>
<dbReference type="SMART" id="SM00175">
    <property type="entry name" value="RAB"/>
    <property type="match status" value="1"/>
</dbReference>
<organism evidence="6 7">
    <name type="scientific">Ceratobasidium theobromae</name>
    <dbReference type="NCBI Taxonomy" id="1582974"/>
    <lineage>
        <taxon>Eukaryota</taxon>
        <taxon>Fungi</taxon>
        <taxon>Dikarya</taxon>
        <taxon>Basidiomycota</taxon>
        <taxon>Agaricomycotina</taxon>
        <taxon>Agaricomycetes</taxon>
        <taxon>Cantharellales</taxon>
        <taxon>Ceratobasidiaceae</taxon>
        <taxon>Ceratobasidium</taxon>
    </lineage>
</organism>
<reference evidence="6 7" key="1">
    <citation type="journal article" date="2019" name="Fungal Biol. Biotechnol.">
        <title>Draft genome sequence of fastidious pathogen Ceratobasidium theobromae, which causes vascular-streak dieback in Theobroma cacao.</title>
        <authorList>
            <person name="Ali S.S."/>
            <person name="Asman A."/>
            <person name="Shao J."/>
            <person name="Firmansyah A.P."/>
            <person name="Susilo A.W."/>
            <person name="Rosmana A."/>
            <person name="McMahon P."/>
            <person name="Junaid M."/>
            <person name="Guest D."/>
            <person name="Kheng T.Y."/>
            <person name="Meinhardt L.W."/>
            <person name="Bailey B.A."/>
        </authorList>
    </citation>
    <scope>NUCLEOTIDE SEQUENCE [LARGE SCALE GENOMIC DNA]</scope>
    <source>
        <strain evidence="6 7">CT2</strain>
    </source>
</reference>
<dbReference type="PROSITE" id="PS51419">
    <property type="entry name" value="RAB"/>
    <property type="match status" value="1"/>
</dbReference>
<dbReference type="Pfam" id="PF00071">
    <property type="entry name" value="Ras"/>
    <property type="match status" value="1"/>
</dbReference>
<comment type="caution">
    <text evidence="6">The sequence shown here is derived from an EMBL/GenBank/DDBJ whole genome shotgun (WGS) entry which is preliminary data.</text>
</comment>
<accession>A0A5N5QQR6</accession>
<dbReference type="PANTHER" id="PTHR47981">
    <property type="entry name" value="RAB FAMILY"/>
    <property type="match status" value="1"/>
</dbReference>
<dbReference type="SMART" id="SM00174">
    <property type="entry name" value="RHO"/>
    <property type="match status" value="1"/>
</dbReference>
<dbReference type="Proteomes" id="UP000383932">
    <property type="component" value="Unassembled WGS sequence"/>
</dbReference>
<dbReference type="InterPro" id="IPR001806">
    <property type="entry name" value="Small_GTPase"/>
</dbReference>
<dbReference type="PRINTS" id="PR00449">
    <property type="entry name" value="RASTRNSFRMNG"/>
</dbReference>
<dbReference type="GO" id="GO:0005770">
    <property type="term" value="C:late endosome"/>
    <property type="evidence" value="ECO:0007669"/>
    <property type="project" value="TreeGrafter"/>
</dbReference>
<comment type="similarity">
    <text evidence="1">Belongs to the small GTPase superfamily. Rab family.</text>
</comment>
<dbReference type="GO" id="GO:0003924">
    <property type="term" value="F:GTPase activity"/>
    <property type="evidence" value="ECO:0007669"/>
    <property type="project" value="InterPro"/>
</dbReference>
<keyword evidence="4" id="KW-0449">Lipoprotein</keyword>
<keyword evidence="3" id="KW-0342">GTP-binding</keyword>
<dbReference type="SMART" id="SM00176">
    <property type="entry name" value="RAN"/>
    <property type="match status" value="1"/>
</dbReference>
<evidence type="ECO:0000313" key="7">
    <source>
        <dbReference type="Proteomes" id="UP000383932"/>
    </source>
</evidence>
<dbReference type="InterPro" id="IPR005225">
    <property type="entry name" value="Small_GTP-bd"/>
</dbReference>
<protein>
    <submittedName>
        <fullName evidence="6">Ras-related protein RABG2</fullName>
    </submittedName>
</protein>
<dbReference type="PANTHER" id="PTHR47981:SF20">
    <property type="entry name" value="RAS-RELATED PROTEIN RAB-7A"/>
    <property type="match status" value="1"/>
</dbReference>
<evidence type="ECO:0000256" key="1">
    <source>
        <dbReference type="ARBA" id="ARBA00006270"/>
    </source>
</evidence>
<sequence length="713" mass="77623">MATMGAPGSPRTIKLVIIGDSGAGKTSFRNQYITGQFTSAYRATIGADFITKRMPHYSRPDEAVILQIWDTAGQERFSALSTAFFRGADAAIFMFDAARPDSVAGLRHWWDQFVAKCPVLEGTETEFCAVFVGNKVELLRERSRHANESLDAENYVGCSGKASGGDLHITEKLVQSFLRDLIPTKSEHAPTSASSRRRTIHIDSPFGISSSQTGEDRASRSAEISRGSLAHAHSYSGSSDSEFEPESPPRSPSRSRSLGMPSGSSCARWIQNKPHGLGREGNGTATTARTTYHTPATSLFRGDSPARGEPNHGASFPYSQLHRGDLSIMTMETAHSHFSTSTPVQPTPLRTASCASTVTNVSGDTVKPHEQAQTPSDGGSTKCPELPTSETTSLEMGPKFFWSSAYTGEGVALVFEYIVRRVVRRWEWEESRLGFDEGVEGEARPTALGLRDDWRSHLPMSSRARQPPYLTHASIDSNEGAFARFMRTEVWAADKRAESQLQLYSLPTMSSPIQFDSVVAALHKEQIIPDVIPEGFVPSTIMNVAWGDKEAQLGNELTKADTINEPTVTFAPGSDDNPDSTYTLAFLDPDAPSRADPKFGPFRHWVVTGLKSPGVEAIAQLAKDAGGVPIGAKSSNEATTPYRPPGPGPGTGIHRYVFLLFREPSEGFNVPKGAPEYGAELEQRRKWSGIEFGNRYGLHLVAANFFLLKAANQ</sequence>
<keyword evidence="2" id="KW-0547">Nucleotide-binding</keyword>
<dbReference type="SUPFAM" id="SSF52540">
    <property type="entry name" value="P-loop containing nucleoside triphosphate hydrolases"/>
    <property type="match status" value="1"/>
</dbReference>
<dbReference type="Pfam" id="PF01161">
    <property type="entry name" value="PBP"/>
    <property type="match status" value="1"/>
</dbReference>
<evidence type="ECO:0000313" key="6">
    <source>
        <dbReference type="EMBL" id="KAB5593567.1"/>
    </source>
</evidence>
<feature type="region of interest" description="Disordered" evidence="5">
    <location>
        <begin position="185"/>
        <end position="318"/>
    </location>
</feature>
<dbReference type="OrthoDB" id="2506647at2759"/>
<name>A0A5N5QQR6_9AGAM</name>
<feature type="compositionally biased region" description="Low complexity" evidence="5">
    <location>
        <begin position="252"/>
        <end position="265"/>
    </location>
</feature>
<dbReference type="SUPFAM" id="SSF49777">
    <property type="entry name" value="PEBP-like"/>
    <property type="match status" value="1"/>
</dbReference>